<dbReference type="RefSeq" id="WP_054543198.1">
    <property type="nucleotide sequence ID" value="NZ_CAWMQV010000122.1"/>
</dbReference>
<accession>A0ABV4LU58</accession>
<evidence type="ECO:0000313" key="1">
    <source>
        <dbReference type="EMBL" id="MEZ8181950.1"/>
    </source>
</evidence>
<keyword evidence="2" id="KW-1185">Reference proteome</keyword>
<proteinExistence type="predicted"/>
<dbReference type="EMBL" id="JBGOOW010000017">
    <property type="protein sequence ID" value="MEZ8181950.1"/>
    <property type="molecule type" value="Genomic_DNA"/>
</dbReference>
<organism evidence="1 2">
    <name type="scientific">Vibrio splendidus</name>
    <dbReference type="NCBI Taxonomy" id="29497"/>
    <lineage>
        <taxon>Bacteria</taxon>
        <taxon>Pseudomonadati</taxon>
        <taxon>Pseudomonadota</taxon>
        <taxon>Gammaproteobacteria</taxon>
        <taxon>Vibrionales</taxon>
        <taxon>Vibrionaceae</taxon>
        <taxon>Vibrio</taxon>
    </lineage>
</organism>
<protein>
    <submittedName>
        <fullName evidence="1">Uncharacterized protein</fullName>
    </submittedName>
</protein>
<evidence type="ECO:0000313" key="2">
    <source>
        <dbReference type="Proteomes" id="UP001569200"/>
    </source>
</evidence>
<reference evidence="1 2" key="1">
    <citation type="submission" date="2024-06" db="EMBL/GenBank/DDBJ databases">
        <authorList>
            <person name="Steensen K."/>
            <person name="Seneca J."/>
            <person name="Bartlau N."/>
            <person name="Yu A.X."/>
            <person name="Polz M.F."/>
        </authorList>
    </citation>
    <scope>NUCLEOTIDE SEQUENCE [LARGE SCALE GENOMIC DNA]</scope>
    <source>
        <strain evidence="1 2">1F145</strain>
    </source>
</reference>
<comment type="caution">
    <text evidence="1">The sequence shown here is derived from an EMBL/GenBank/DDBJ whole genome shotgun (WGS) entry which is preliminary data.</text>
</comment>
<name>A0ABV4LU58_VIBSP</name>
<dbReference type="Proteomes" id="UP001569200">
    <property type="component" value="Unassembled WGS sequence"/>
</dbReference>
<sequence>MRLPNNLVGSWKQLLSENGLEDLATKPAEKGFVGGISKEDTDKHLAWRYNGSCARVLLSMLDPKHELTEISNAYATLFAGNRVFLADIPSGSGAAAISILCTLAELRDKNVVPRHPLEVVIVAGEISPHALNYFKDQLNFIAPTLAKQAIKVIDYSLKSWNVLDKMSSTNLIREMTIKSADCPNRMLILCNFSGFLESDSSRWKKTKAQFEEIFRHSTDENSAVVWIEPQTNKAETLFSKLTDWFSKTFISLLPHQEKTEQLNSTITCKQSLIEGSFQVNLSVYRFDLPRNN</sequence>
<gene>
    <name evidence="1" type="ORF">ACED33_14785</name>
</gene>